<dbReference type="NCBIfam" id="TIGR00492">
    <property type="entry name" value="alr"/>
    <property type="match status" value="1"/>
</dbReference>
<dbReference type="SUPFAM" id="SSF50621">
    <property type="entry name" value="Alanine racemase C-terminal domain-like"/>
    <property type="match status" value="1"/>
</dbReference>
<evidence type="ECO:0000256" key="1">
    <source>
        <dbReference type="ARBA" id="ARBA00000316"/>
    </source>
</evidence>
<dbReference type="SUPFAM" id="SSF51419">
    <property type="entry name" value="PLP-binding barrel"/>
    <property type="match status" value="1"/>
</dbReference>
<dbReference type="Pfam" id="PF01168">
    <property type="entry name" value="Ala_racemase_N"/>
    <property type="match status" value="1"/>
</dbReference>
<dbReference type="Proteomes" id="UP000254107">
    <property type="component" value="Unassembled WGS sequence"/>
</dbReference>
<dbReference type="PRINTS" id="PR00992">
    <property type="entry name" value="ALARACEMASE"/>
</dbReference>
<evidence type="ECO:0000256" key="6">
    <source>
        <dbReference type="PIRSR" id="PIRSR600821-50"/>
    </source>
</evidence>
<comment type="pathway">
    <text evidence="5">Amino-acid biosynthesis; D-alanine biosynthesis; D-alanine from L-alanine: step 1/1.</text>
</comment>
<evidence type="ECO:0000256" key="2">
    <source>
        <dbReference type="ARBA" id="ARBA00001933"/>
    </source>
</evidence>
<dbReference type="InterPro" id="IPR009006">
    <property type="entry name" value="Ala_racemase/Decarboxylase_C"/>
</dbReference>
<dbReference type="HAMAP" id="MF_01201">
    <property type="entry name" value="Ala_racemase"/>
    <property type="match status" value="1"/>
</dbReference>
<reference evidence="11" key="1">
    <citation type="submission" date="2017-03" db="EMBL/GenBank/DDBJ databases">
        <title>Draft genome sequence of Moraxella equi CCUG 4950T type strain.</title>
        <authorList>
            <person name="Salva-Serra F."/>
            <person name="Engstrom-Jakobsson H."/>
            <person name="Thorell K."/>
            <person name="Jaen-Luchoro D."/>
            <person name="Gonzales-Siles L."/>
            <person name="Karlsson R."/>
            <person name="Yazdan S."/>
            <person name="Boulund F."/>
            <person name="Johnning A."/>
            <person name="Engstrand L."/>
            <person name="Kristiansson E."/>
            <person name="Moore E."/>
        </authorList>
    </citation>
    <scope>NUCLEOTIDE SEQUENCE [LARGE SCALE GENOMIC DNA]</scope>
    <source>
        <strain evidence="11">CCUG 4441</strain>
    </source>
</reference>
<evidence type="ECO:0000313" key="9">
    <source>
        <dbReference type="EMBL" id="OPH33784.1"/>
    </source>
</evidence>
<dbReference type="RefSeq" id="WP_062500051.1">
    <property type="nucleotide sequence ID" value="NZ_MXAN01000101.1"/>
</dbReference>
<dbReference type="AlphaFoldDB" id="A0A1V4GMC2"/>
<name>A0A1V4GMC2_MORLA</name>
<protein>
    <recommendedName>
        <fullName evidence="5">Alanine racemase</fullName>
        <ecNumber evidence="5">5.1.1.1</ecNumber>
    </recommendedName>
</protein>
<evidence type="ECO:0000256" key="3">
    <source>
        <dbReference type="ARBA" id="ARBA00022898"/>
    </source>
</evidence>
<organism evidence="9 11">
    <name type="scientific">Moraxella lacunata</name>
    <dbReference type="NCBI Taxonomy" id="477"/>
    <lineage>
        <taxon>Bacteria</taxon>
        <taxon>Pseudomonadati</taxon>
        <taxon>Pseudomonadota</taxon>
        <taxon>Gammaproteobacteria</taxon>
        <taxon>Moraxellales</taxon>
        <taxon>Moraxellaceae</taxon>
        <taxon>Moraxella</taxon>
    </lineage>
</organism>
<dbReference type="EMBL" id="UGQC01000001">
    <property type="protein sequence ID" value="STY99679.1"/>
    <property type="molecule type" value="Genomic_DNA"/>
</dbReference>
<feature type="active site" description="Proton acceptor; specific for L-alanine" evidence="5">
    <location>
        <position position="261"/>
    </location>
</feature>
<dbReference type="GO" id="GO:0030170">
    <property type="term" value="F:pyridoxal phosphate binding"/>
    <property type="evidence" value="ECO:0007669"/>
    <property type="project" value="UniProtKB-UniRule"/>
</dbReference>
<sequence length="368" mass="39985">MRHTHITINQTALAHNLDIIKRHAPHAHVMAMVKANAYGHGVAHCLPALMQADAFGVASFDEALAVHEICGQSSKRIILIEGVFSQDEWLTAQTHGFECVVHCQAQLDWALSHTPATDSPTRTIWLKYNTGMNRLGFGRDDVLACAKLLHDKGYRLILTSHFACADDKDHPANALQIKRFDDVLTTLKAQYGDVQGSLCNSAGIINFPHAHHDWVRAGIALYGASPVADSSANDLGLSPVMNFTAQIFATHELHIGEQVGYGGLWTADKPTRIGVLSVGYGDGYPRVVTDAKVSITKDAHTYLAPIVGRVAMDMMVIDITGLPVSVGDTVVLWGDDLPADSVAHWADTISYELFCKTTNRPHRGVVVA</sequence>
<evidence type="ECO:0000256" key="4">
    <source>
        <dbReference type="ARBA" id="ARBA00023235"/>
    </source>
</evidence>
<dbReference type="Proteomes" id="UP000191025">
    <property type="component" value="Unassembled WGS sequence"/>
</dbReference>
<feature type="binding site" evidence="5 7">
    <location>
        <position position="312"/>
    </location>
    <ligand>
        <name>substrate</name>
    </ligand>
</feature>
<gene>
    <name evidence="10" type="primary">alr</name>
    <name evidence="9" type="ORF">B5J94_12525</name>
    <name evidence="10" type="ORF">NCTC7911_01058</name>
</gene>
<dbReference type="GO" id="GO:0005829">
    <property type="term" value="C:cytosol"/>
    <property type="evidence" value="ECO:0007669"/>
    <property type="project" value="TreeGrafter"/>
</dbReference>
<evidence type="ECO:0000313" key="12">
    <source>
        <dbReference type="Proteomes" id="UP000254107"/>
    </source>
</evidence>
<dbReference type="InterPro" id="IPR001608">
    <property type="entry name" value="Ala_racemase_N"/>
</dbReference>
<evidence type="ECO:0000256" key="7">
    <source>
        <dbReference type="PIRSR" id="PIRSR600821-52"/>
    </source>
</evidence>
<dbReference type="SMART" id="SM01005">
    <property type="entry name" value="Ala_racemase_C"/>
    <property type="match status" value="1"/>
</dbReference>
<dbReference type="PANTHER" id="PTHR30511">
    <property type="entry name" value="ALANINE RACEMASE"/>
    <property type="match status" value="1"/>
</dbReference>
<dbReference type="Gene3D" id="2.40.37.10">
    <property type="entry name" value="Lyase, Ornithine Decarboxylase, Chain A, domain 1"/>
    <property type="match status" value="1"/>
</dbReference>
<keyword evidence="3 5" id="KW-0663">Pyridoxal phosphate</keyword>
<dbReference type="PANTHER" id="PTHR30511:SF0">
    <property type="entry name" value="ALANINE RACEMASE, CATABOLIC-RELATED"/>
    <property type="match status" value="1"/>
</dbReference>
<keyword evidence="12" id="KW-1185">Reference proteome</keyword>
<comment type="function">
    <text evidence="5">Catalyzes the interconversion of L-alanine and D-alanine. May also act on other amino acids.</text>
</comment>
<dbReference type="Gene3D" id="3.20.20.10">
    <property type="entry name" value="Alanine racemase"/>
    <property type="match status" value="1"/>
</dbReference>
<evidence type="ECO:0000313" key="11">
    <source>
        <dbReference type="Proteomes" id="UP000191025"/>
    </source>
</evidence>
<comment type="similarity">
    <text evidence="5">Belongs to the alanine racemase family.</text>
</comment>
<dbReference type="GO" id="GO:0030632">
    <property type="term" value="P:D-alanine biosynthetic process"/>
    <property type="evidence" value="ECO:0007669"/>
    <property type="project" value="UniProtKB-UniRule"/>
</dbReference>
<evidence type="ECO:0000259" key="8">
    <source>
        <dbReference type="SMART" id="SM01005"/>
    </source>
</evidence>
<dbReference type="GeneID" id="302269681"/>
<dbReference type="EMBL" id="MXAN01000101">
    <property type="protein sequence ID" value="OPH33784.1"/>
    <property type="molecule type" value="Genomic_DNA"/>
</dbReference>
<dbReference type="UniPathway" id="UPA00042">
    <property type="reaction ID" value="UER00497"/>
</dbReference>
<feature type="modified residue" description="N6-(pyridoxal phosphate)lysine" evidence="5 6">
    <location>
        <position position="34"/>
    </location>
</feature>
<reference evidence="10 12" key="3">
    <citation type="submission" date="2018-06" db="EMBL/GenBank/DDBJ databases">
        <authorList>
            <consortium name="Pathogen Informatics"/>
            <person name="Doyle S."/>
        </authorList>
    </citation>
    <scope>NUCLEOTIDE SEQUENCE [LARGE SCALE GENOMIC DNA]</scope>
    <source>
        <strain evidence="10 12">NCTC7911</strain>
    </source>
</reference>
<reference evidence="9" key="2">
    <citation type="submission" date="2017-03" db="EMBL/GenBank/DDBJ databases">
        <authorList>
            <person name="Afonso C.L."/>
            <person name="Miller P.J."/>
            <person name="Scott M.A."/>
            <person name="Spackman E."/>
            <person name="Goraichik I."/>
            <person name="Dimitrov K.M."/>
            <person name="Suarez D.L."/>
            <person name="Swayne D.E."/>
        </authorList>
    </citation>
    <scope>NUCLEOTIDE SEQUENCE</scope>
    <source>
        <strain evidence="9">CCUG 4441</strain>
    </source>
</reference>
<dbReference type="InterPro" id="IPR011079">
    <property type="entry name" value="Ala_racemase_C"/>
</dbReference>
<dbReference type="GO" id="GO:0008784">
    <property type="term" value="F:alanine racemase activity"/>
    <property type="evidence" value="ECO:0007669"/>
    <property type="project" value="UniProtKB-UniRule"/>
</dbReference>
<dbReference type="InterPro" id="IPR000821">
    <property type="entry name" value="Ala_racemase"/>
</dbReference>
<accession>A0A1V4GMC2</accession>
<feature type="active site" description="Proton acceptor; specific for D-alanine" evidence="5">
    <location>
        <position position="34"/>
    </location>
</feature>
<feature type="binding site" evidence="5 7">
    <location>
        <position position="134"/>
    </location>
    <ligand>
        <name>substrate</name>
    </ligand>
</feature>
<proteinExistence type="inferred from homology"/>
<comment type="catalytic activity">
    <reaction evidence="1 5">
        <text>L-alanine = D-alanine</text>
        <dbReference type="Rhea" id="RHEA:20249"/>
        <dbReference type="ChEBI" id="CHEBI:57416"/>
        <dbReference type="ChEBI" id="CHEBI:57972"/>
        <dbReference type="EC" id="5.1.1.1"/>
    </reaction>
</comment>
<dbReference type="InterPro" id="IPR029066">
    <property type="entry name" value="PLP-binding_barrel"/>
</dbReference>
<comment type="cofactor">
    <cofactor evidence="2 5 6">
        <name>pyridoxal 5'-phosphate</name>
        <dbReference type="ChEBI" id="CHEBI:597326"/>
    </cofactor>
</comment>
<keyword evidence="4 5" id="KW-0413">Isomerase</keyword>
<dbReference type="EC" id="5.1.1.1" evidence="5"/>
<feature type="domain" description="Alanine racemase C-terminal" evidence="8">
    <location>
        <begin position="240"/>
        <end position="366"/>
    </location>
</feature>
<evidence type="ECO:0000256" key="5">
    <source>
        <dbReference type="HAMAP-Rule" id="MF_01201"/>
    </source>
</evidence>
<evidence type="ECO:0000313" key="10">
    <source>
        <dbReference type="EMBL" id="STY99679.1"/>
    </source>
</evidence>
<dbReference type="FunFam" id="3.20.20.10:FF:000002">
    <property type="entry name" value="Alanine racemase"/>
    <property type="match status" value="1"/>
</dbReference>
<dbReference type="Pfam" id="PF00842">
    <property type="entry name" value="Ala_racemase_C"/>
    <property type="match status" value="1"/>
</dbReference>